<dbReference type="PANTHER" id="PTHR30146:SF109">
    <property type="entry name" value="HTH-TYPE TRANSCRIPTIONAL REGULATOR GALS"/>
    <property type="match status" value="1"/>
</dbReference>
<keyword evidence="3" id="KW-0804">Transcription</keyword>
<dbReference type="STRING" id="37658.SAMN05661086_01903"/>
<dbReference type="Pfam" id="PF13377">
    <property type="entry name" value="Peripla_BP_3"/>
    <property type="match status" value="1"/>
</dbReference>
<dbReference type="AlphaFoldDB" id="A0A1I6JRB7"/>
<dbReference type="InterPro" id="IPR028082">
    <property type="entry name" value="Peripla_BP_I"/>
</dbReference>
<dbReference type="Gene3D" id="3.40.50.2300">
    <property type="match status" value="2"/>
</dbReference>
<dbReference type="SUPFAM" id="SSF53822">
    <property type="entry name" value="Periplasmic binding protein-like I"/>
    <property type="match status" value="1"/>
</dbReference>
<dbReference type="Gene3D" id="1.10.260.40">
    <property type="entry name" value="lambda repressor-like DNA-binding domains"/>
    <property type="match status" value="1"/>
</dbReference>
<dbReference type="PANTHER" id="PTHR30146">
    <property type="entry name" value="LACI-RELATED TRANSCRIPTIONAL REPRESSOR"/>
    <property type="match status" value="1"/>
</dbReference>
<keyword evidence="2" id="KW-0238">DNA-binding</keyword>
<name>A0A1I6JRB7_9FIRM</name>
<gene>
    <name evidence="5" type="ORF">SAMN05661086_01903</name>
</gene>
<organism evidence="5 6">
    <name type="scientific">Anaeromicropila populeti</name>
    <dbReference type="NCBI Taxonomy" id="37658"/>
    <lineage>
        <taxon>Bacteria</taxon>
        <taxon>Bacillati</taxon>
        <taxon>Bacillota</taxon>
        <taxon>Clostridia</taxon>
        <taxon>Lachnospirales</taxon>
        <taxon>Lachnospiraceae</taxon>
        <taxon>Anaeromicropila</taxon>
    </lineage>
</organism>
<keyword evidence="1" id="KW-0805">Transcription regulation</keyword>
<dbReference type="GO" id="GO:0003700">
    <property type="term" value="F:DNA-binding transcription factor activity"/>
    <property type="evidence" value="ECO:0007669"/>
    <property type="project" value="TreeGrafter"/>
</dbReference>
<dbReference type="InterPro" id="IPR046335">
    <property type="entry name" value="LacI/GalR-like_sensor"/>
</dbReference>
<dbReference type="RefSeq" id="WP_092560445.1">
    <property type="nucleotide sequence ID" value="NZ_FOYZ01000006.1"/>
</dbReference>
<evidence type="ECO:0000259" key="4">
    <source>
        <dbReference type="PROSITE" id="PS50932"/>
    </source>
</evidence>
<evidence type="ECO:0000256" key="3">
    <source>
        <dbReference type="ARBA" id="ARBA00023163"/>
    </source>
</evidence>
<dbReference type="CDD" id="cd01392">
    <property type="entry name" value="HTH_LacI"/>
    <property type="match status" value="1"/>
</dbReference>
<dbReference type="SUPFAM" id="SSF47413">
    <property type="entry name" value="lambda repressor-like DNA-binding domains"/>
    <property type="match status" value="1"/>
</dbReference>
<dbReference type="GO" id="GO:0000976">
    <property type="term" value="F:transcription cis-regulatory region binding"/>
    <property type="evidence" value="ECO:0007669"/>
    <property type="project" value="TreeGrafter"/>
</dbReference>
<dbReference type="Proteomes" id="UP000199659">
    <property type="component" value="Unassembled WGS sequence"/>
</dbReference>
<dbReference type="SMART" id="SM00354">
    <property type="entry name" value="HTH_LACI"/>
    <property type="match status" value="1"/>
</dbReference>
<dbReference type="CDD" id="cd06267">
    <property type="entry name" value="PBP1_LacI_sugar_binding-like"/>
    <property type="match status" value="1"/>
</dbReference>
<keyword evidence="6" id="KW-1185">Reference proteome</keyword>
<dbReference type="EMBL" id="FOYZ01000006">
    <property type="protein sequence ID" value="SFR81506.1"/>
    <property type="molecule type" value="Genomic_DNA"/>
</dbReference>
<sequence>MTKKEKRPTIKDIAKIAGVSHVTVSQALRDFSCISESTKTKVKQIAREIGYTPNLAARNLALQTPASIGMIVPTLGSETAYNEVINSLSELAAHEKLCLLLGSCNRSTELEALYCKMMCENRVGALVIASCTSDVSHIKEICDGLVPIIFIGGKTGTSVENYILPDFYNSGKIAVEHLYHLGHRKIALFLYFPDNKTLQLKKNGYLDAMEERGLEPLIYWNGENTDTFQAGFSLTEQLISRNQLPTGIWCASDLMASGVIEALKIHGIAIGKKVSVMGHDNLFFSASPSNSLTTIALPKDEIALTAMDYAKKIIAYNTDSSMPKPDCKITLKTNLIIRNSTGRLL</sequence>
<evidence type="ECO:0000256" key="2">
    <source>
        <dbReference type="ARBA" id="ARBA00023125"/>
    </source>
</evidence>
<evidence type="ECO:0000313" key="6">
    <source>
        <dbReference type="Proteomes" id="UP000199659"/>
    </source>
</evidence>
<dbReference type="PROSITE" id="PS50932">
    <property type="entry name" value="HTH_LACI_2"/>
    <property type="match status" value="1"/>
</dbReference>
<feature type="domain" description="HTH lacI-type" evidence="4">
    <location>
        <begin position="8"/>
        <end position="62"/>
    </location>
</feature>
<accession>A0A1I6JRB7</accession>
<dbReference type="OrthoDB" id="9784962at2"/>
<protein>
    <submittedName>
        <fullName evidence="5">Transcriptional regulator, LacI family</fullName>
    </submittedName>
</protein>
<evidence type="ECO:0000313" key="5">
    <source>
        <dbReference type="EMBL" id="SFR81506.1"/>
    </source>
</evidence>
<evidence type="ECO:0000256" key="1">
    <source>
        <dbReference type="ARBA" id="ARBA00023015"/>
    </source>
</evidence>
<reference evidence="5 6" key="1">
    <citation type="submission" date="2016-10" db="EMBL/GenBank/DDBJ databases">
        <authorList>
            <person name="de Groot N.N."/>
        </authorList>
    </citation>
    <scope>NUCLEOTIDE SEQUENCE [LARGE SCALE GENOMIC DNA]</scope>
    <source>
        <strain evidence="5 6">743A</strain>
    </source>
</reference>
<dbReference type="PROSITE" id="PS00356">
    <property type="entry name" value="HTH_LACI_1"/>
    <property type="match status" value="1"/>
</dbReference>
<dbReference type="Pfam" id="PF00356">
    <property type="entry name" value="LacI"/>
    <property type="match status" value="1"/>
</dbReference>
<dbReference type="InterPro" id="IPR010982">
    <property type="entry name" value="Lambda_DNA-bd_dom_sf"/>
</dbReference>
<dbReference type="InterPro" id="IPR000843">
    <property type="entry name" value="HTH_LacI"/>
</dbReference>
<proteinExistence type="predicted"/>